<keyword evidence="4" id="KW-1185">Reference proteome</keyword>
<dbReference type="Proteomes" id="UP001580928">
    <property type="component" value="Unassembled WGS sequence"/>
</dbReference>
<feature type="compositionally biased region" description="Basic and acidic residues" evidence="1">
    <location>
        <begin position="23"/>
        <end position="32"/>
    </location>
</feature>
<proteinExistence type="predicted"/>
<feature type="transmembrane region" description="Helical" evidence="2">
    <location>
        <begin position="36"/>
        <end position="56"/>
    </location>
</feature>
<evidence type="ECO:0000313" key="4">
    <source>
        <dbReference type="Proteomes" id="UP001580928"/>
    </source>
</evidence>
<sequence length="57" mass="6630">MKDHKDIEDNYPENQRNPGPSEEAVKEKDDKSASKTLNWVIIVAVVVLAIIIFMYYY</sequence>
<feature type="region of interest" description="Disordered" evidence="1">
    <location>
        <begin position="1"/>
        <end position="32"/>
    </location>
</feature>
<reference evidence="3 4" key="1">
    <citation type="submission" date="2024-04" db="EMBL/GenBank/DDBJ databases">
        <title>Albibacterium profundi sp. nov., isolated from sediment of the Challenger Deep of Mariana Trench.</title>
        <authorList>
            <person name="Wang Y."/>
        </authorList>
    </citation>
    <scope>NUCLEOTIDE SEQUENCE [LARGE SCALE GENOMIC DNA]</scope>
    <source>
        <strain evidence="3 4">RHL897</strain>
    </source>
</reference>
<keyword evidence="2" id="KW-0812">Transmembrane</keyword>
<evidence type="ECO:0000313" key="3">
    <source>
        <dbReference type="EMBL" id="MFB5944597.1"/>
    </source>
</evidence>
<keyword evidence="2" id="KW-0472">Membrane</keyword>
<accession>A0ABV5CAL9</accession>
<keyword evidence="2" id="KW-1133">Transmembrane helix</keyword>
<gene>
    <name evidence="3" type="ORF">WKR92_01995</name>
</gene>
<evidence type="ECO:0000256" key="1">
    <source>
        <dbReference type="SAM" id="MobiDB-lite"/>
    </source>
</evidence>
<name>A0ABV5CAL9_9SPHI</name>
<organism evidence="3 4">
    <name type="scientific">Albibacterium profundi</name>
    <dbReference type="NCBI Taxonomy" id="3134906"/>
    <lineage>
        <taxon>Bacteria</taxon>
        <taxon>Pseudomonadati</taxon>
        <taxon>Bacteroidota</taxon>
        <taxon>Sphingobacteriia</taxon>
        <taxon>Sphingobacteriales</taxon>
        <taxon>Sphingobacteriaceae</taxon>
        <taxon>Albibacterium</taxon>
    </lineage>
</organism>
<protein>
    <submittedName>
        <fullName evidence="3">Uncharacterized protein</fullName>
    </submittedName>
</protein>
<evidence type="ECO:0000256" key="2">
    <source>
        <dbReference type="SAM" id="Phobius"/>
    </source>
</evidence>
<comment type="caution">
    <text evidence="3">The sequence shown here is derived from an EMBL/GenBank/DDBJ whole genome shotgun (WGS) entry which is preliminary data.</text>
</comment>
<dbReference type="RefSeq" id="WP_375556161.1">
    <property type="nucleotide sequence ID" value="NZ_JBBVGT010000002.1"/>
</dbReference>
<dbReference type="EMBL" id="JBBVGT010000002">
    <property type="protein sequence ID" value="MFB5944597.1"/>
    <property type="molecule type" value="Genomic_DNA"/>
</dbReference>